<dbReference type="GeneTree" id="ENSGT00940000163863"/>
<dbReference type="Pfam" id="PF00069">
    <property type="entry name" value="Pkinase"/>
    <property type="match status" value="1"/>
</dbReference>
<dbReference type="GO" id="GO:0003725">
    <property type="term" value="F:double-stranded RNA binding"/>
    <property type="evidence" value="ECO:0007669"/>
    <property type="project" value="InterPro"/>
</dbReference>
<evidence type="ECO:0000256" key="12">
    <source>
        <dbReference type="SAM" id="MobiDB-lite"/>
    </source>
</evidence>
<keyword evidence="5 10" id="KW-0547">Nucleotide-binding</keyword>
<accession>A0A3B4GAY7</accession>
<keyword evidence="4" id="KW-0808">Transferase</keyword>
<dbReference type="EC" id="2.7.11.1" evidence="1"/>
<feature type="domain" description="Protein kinase" evidence="13">
    <location>
        <begin position="193"/>
        <end position="468"/>
    </location>
</feature>
<dbReference type="STRING" id="303518.ENSPNYP00000018786"/>
<dbReference type="InterPro" id="IPR017441">
    <property type="entry name" value="Protein_kinase_ATP_BS"/>
</dbReference>
<evidence type="ECO:0000313" key="15">
    <source>
        <dbReference type="Ensembl" id="ENSPNYP00000018786.1"/>
    </source>
</evidence>
<evidence type="ECO:0000256" key="5">
    <source>
        <dbReference type="ARBA" id="ARBA00022741"/>
    </source>
</evidence>
<evidence type="ECO:0000256" key="8">
    <source>
        <dbReference type="ARBA" id="ARBA00037982"/>
    </source>
</evidence>
<reference evidence="15" key="1">
    <citation type="submission" date="2023-09" db="UniProtKB">
        <authorList>
            <consortium name="Ensembl"/>
        </authorList>
    </citation>
    <scope>IDENTIFICATION</scope>
</reference>
<keyword evidence="7 10" id="KW-0067">ATP-binding</keyword>
<dbReference type="Pfam" id="PF00035">
    <property type="entry name" value="dsrm"/>
    <property type="match status" value="1"/>
</dbReference>
<dbReference type="InterPro" id="IPR014720">
    <property type="entry name" value="dsRBD_dom"/>
</dbReference>
<dbReference type="GO" id="GO:0005737">
    <property type="term" value="C:cytoplasm"/>
    <property type="evidence" value="ECO:0007669"/>
    <property type="project" value="TreeGrafter"/>
</dbReference>
<organism evidence="15">
    <name type="scientific">Pundamilia nyererei</name>
    <dbReference type="NCBI Taxonomy" id="303518"/>
    <lineage>
        <taxon>Eukaryota</taxon>
        <taxon>Metazoa</taxon>
        <taxon>Chordata</taxon>
        <taxon>Craniata</taxon>
        <taxon>Vertebrata</taxon>
        <taxon>Euteleostomi</taxon>
        <taxon>Actinopterygii</taxon>
        <taxon>Neopterygii</taxon>
        <taxon>Teleostei</taxon>
        <taxon>Neoteleostei</taxon>
        <taxon>Acanthomorphata</taxon>
        <taxon>Ovalentaria</taxon>
        <taxon>Cichlomorphae</taxon>
        <taxon>Cichliformes</taxon>
        <taxon>Cichlidae</taxon>
        <taxon>African cichlids</taxon>
        <taxon>Pseudocrenilabrinae</taxon>
        <taxon>Haplochromini</taxon>
        <taxon>Pundamilia</taxon>
    </lineage>
</organism>
<dbReference type="InterPro" id="IPR008271">
    <property type="entry name" value="Ser/Thr_kinase_AS"/>
</dbReference>
<dbReference type="Gene3D" id="1.10.510.10">
    <property type="entry name" value="Transferase(Phosphotransferase) domain 1"/>
    <property type="match status" value="1"/>
</dbReference>
<dbReference type="SMART" id="SM00220">
    <property type="entry name" value="S_TKc"/>
    <property type="match status" value="1"/>
</dbReference>
<evidence type="ECO:0000256" key="1">
    <source>
        <dbReference type="ARBA" id="ARBA00012513"/>
    </source>
</evidence>
<dbReference type="SMART" id="SM00358">
    <property type="entry name" value="DSRM"/>
    <property type="match status" value="1"/>
</dbReference>
<feature type="region of interest" description="Disordered" evidence="12">
    <location>
        <begin position="362"/>
        <end position="384"/>
    </location>
</feature>
<dbReference type="PROSITE" id="PS00107">
    <property type="entry name" value="PROTEIN_KINASE_ATP"/>
    <property type="match status" value="1"/>
</dbReference>
<evidence type="ECO:0000256" key="6">
    <source>
        <dbReference type="ARBA" id="ARBA00022777"/>
    </source>
</evidence>
<dbReference type="SUPFAM" id="SSF56112">
    <property type="entry name" value="Protein kinase-like (PK-like)"/>
    <property type="match status" value="1"/>
</dbReference>
<keyword evidence="3" id="KW-0597">Phosphoprotein</keyword>
<dbReference type="PANTHER" id="PTHR11042:SF166">
    <property type="entry name" value="EUKARYOTIC TRANSLATION INITIATION FACTOR 2-ALPHA KINASE 3"/>
    <property type="match status" value="1"/>
</dbReference>
<dbReference type="InterPro" id="IPR000719">
    <property type="entry name" value="Prot_kinase_dom"/>
</dbReference>
<dbReference type="SUPFAM" id="SSF54768">
    <property type="entry name" value="dsRNA-binding domain-like"/>
    <property type="match status" value="2"/>
</dbReference>
<keyword evidence="2 11" id="KW-0723">Serine/threonine-protein kinase</keyword>
<feature type="binding site" evidence="10">
    <location>
        <position position="222"/>
    </location>
    <ligand>
        <name>ATP</name>
        <dbReference type="ChEBI" id="CHEBI:30616"/>
    </ligand>
</feature>
<keyword evidence="9" id="KW-0694">RNA-binding</keyword>
<dbReference type="PROSITE" id="PS50137">
    <property type="entry name" value="DS_RBD"/>
    <property type="match status" value="1"/>
</dbReference>
<evidence type="ECO:0000259" key="14">
    <source>
        <dbReference type="PROSITE" id="PS50137"/>
    </source>
</evidence>
<evidence type="ECO:0000256" key="2">
    <source>
        <dbReference type="ARBA" id="ARBA00022527"/>
    </source>
</evidence>
<comment type="similarity">
    <text evidence="8">Belongs to the protein kinase superfamily. Ser/Thr protein kinase family. GCN2 subfamily.</text>
</comment>
<evidence type="ECO:0000256" key="4">
    <source>
        <dbReference type="ARBA" id="ARBA00022679"/>
    </source>
</evidence>
<dbReference type="Gene3D" id="3.30.160.20">
    <property type="match status" value="2"/>
</dbReference>
<feature type="compositionally biased region" description="Basic and acidic residues" evidence="12">
    <location>
        <begin position="366"/>
        <end position="376"/>
    </location>
</feature>
<sequence length="484" mass="55350">MATKNYVAELNEYAQRNRLKLKYEYLGSDGPDHNKVFSQKAIIDGKDYPKGVGKTKKDAKLKAAENALRCLLDGKCQDLTENAAEASTPAETDINFICWLNEYGQRNRLTIKPMETTRPGPNNAIPWCSFMVGDKEYPAVSGKTAREAKEEAAKLVYDIINGNKTTDEDAKDRNVGNGQNEMPTISVNSHSQFDYVEKLGKGAFGRVVKVKHKLVEKYYAVKIIRWNEKALREAMALSDLEHPNIIRYFSCWTEDSGYQLDSTDESCSTQSSTGSPKKCLYIQMELCDTKTLLDWIEDWYTKKSNSKRREESLTIAQQMVSGIEYIHSKKLIHRDLKPANILFGQDTKVKIGDFGLVTAENDDDDKSPIKRTEEKGTPSYMAPEQKGKNYDRKVDIFALGLIYFELLWKISSCYEKFKTWENIRKQELPQEFPSTFIWEYITIRSMLSMNPEDRPEASKVITDLEECAKRINAEEIARRGRATV</sequence>
<evidence type="ECO:0000256" key="11">
    <source>
        <dbReference type="RuleBase" id="RU000304"/>
    </source>
</evidence>
<evidence type="ECO:0000256" key="7">
    <source>
        <dbReference type="ARBA" id="ARBA00022840"/>
    </source>
</evidence>
<dbReference type="PROSITE" id="PS50011">
    <property type="entry name" value="PROTEIN_KINASE_DOM"/>
    <property type="match status" value="1"/>
</dbReference>
<dbReference type="InterPro" id="IPR011009">
    <property type="entry name" value="Kinase-like_dom_sf"/>
</dbReference>
<feature type="domain" description="DRBM" evidence="14">
    <location>
        <begin position="5"/>
        <end position="73"/>
    </location>
</feature>
<evidence type="ECO:0000256" key="3">
    <source>
        <dbReference type="ARBA" id="ARBA00022553"/>
    </source>
</evidence>
<evidence type="ECO:0000256" key="9">
    <source>
        <dbReference type="PROSITE-ProRule" id="PRU00266"/>
    </source>
</evidence>
<dbReference type="CDD" id="cd19903">
    <property type="entry name" value="DSRM_EIF2AK2_rpt1"/>
    <property type="match status" value="1"/>
</dbReference>
<dbReference type="InterPro" id="IPR044452">
    <property type="entry name" value="EIF2AK2_DSRM_1"/>
</dbReference>
<dbReference type="FunFam" id="1.10.510.10:FF:000251">
    <property type="entry name" value="eukaryotic translation initiation factor 2-alpha kinase 3"/>
    <property type="match status" value="1"/>
</dbReference>
<evidence type="ECO:0000259" key="13">
    <source>
        <dbReference type="PROSITE" id="PS50011"/>
    </source>
</evidence>
<keyword evidence="6" id="KW-0418">Kinase</keyword>
<dbReference type="GO" id="GO:0004694">
    <property type="term" value="F:eukaryotic translation initiation factor 2alpha kinase activity"/>
    <property type="evidence" value="ECO:0007669"/>
    <property type="project" value="TreeGrafter"/>
</dbReference>
<dbReference type="PANTHER" id="PTHR11042">
    <property type="entry name" value="EUKARYOTIC TRANSLATION INITIATION FACTOR 2-ALPHA KINASE EIF2-ALPHA KINASE -RELATED"/>
    <property type="match status" value="1"/>
</dbReference>
<dbReference type="Ensembl" id="ENSPNYT00000019258.1">
    <property type="protein sequence ID" value="ENSPNYP00000018786.1"/>
    <property type="gene ID" value="ENSPNYG00000014187.1"/>
</dbReference>
<dbReference type="AlphaFoldDB" id="A0A3B4GAY7"/>
<proteinExistence type="inferred from homology"/>
<dbReference type="InterPro" id="IPR050339">
    <property type="entry name" value="CC_SR_Kinase"/>
</dbReference>
<name>A0A3B4GAY7_9CICH</name>
<dbReference type="PROSITE" id="PS00108">
    <property type="entry name" value="PROTEIN_KINASE_ST"/>
    <property type="match status" value="1"/>
</dbReference>
<protein>
    <recommendedName>
        <fullName evidence="1">non-specific serine/threonine protein kinase</fullName>
        <ecNumber evidence="1">2.7.11.1</ecNumber>
    </recommendedName>
</protein>
<dbReference type="GO" id="GO:0005524">
    <property type="term" value="F:ATP binding"/>
    <property type="evidence" value="ECO:0007669"/>
    <property type="project" value="UniProtKB-UniRule"/>
</dbReference>
<dbReference type="Gene3D" id="3.30.200.20">
    <property type="entry name" value="Phosphorylase Kinase, domain 1"/>
    <property type="match status" value="1"/>
</dbReference>
<dbReference type="GO" id="GO:0005634">
    <property type="term" value="C:nucleus"/>
    <property type="evidence" value="ECO:0007669"/>
    <property type="project" value="TreeGrafter"/>
</dbReference>
<evidence type="ECO:0000256" key="10">
    <source>
        <dbReference type="PROSITE-ProRule" id="PRU10141"/>
    </source>
</evidence>